<feature type="transmembrane region" description="Helical" evidence="8">
    <location>
        <begin position="323"/>
        <end position="339"/>
    </location>
</feature>
<evidence type="ECO:0000256" key="3">
    <source>
        <dbReference type="ARBA" id="ARBA00022448"/>
    </source>
</evidence>
<dbReference type="CDD" id="cd06550">
    <property type="entry name" value="TM_ABC_iron-siderophores_like"/>
    <property type="match status" value="1"/>
</dbReference>
<evidence type="ECO:0000313" key="10">
    <source>
        <dbReference type="Proteomes" id="UP000192536"/>
    </source>
</evidence>
<feature type="transmembrane region" description="Helical" evidence="8">
    <location>
        <begin position="78"/>
        <end position="97"/>
    </location>
</feature>
<keyword evidence="4" id="KW-1003">Cell membrane</keyword>
<dbReference type="PANTHER" id="PTHR30472">
    <property type="entry name" value="FERRIC ENTEROBACTIN TRANSPORT SYSTEM PERMEASE PROTEIN"/>
    <property type="match status" value="1"/>
</dbReference>
<comment type="subcellular location">
    <subcellularLocation>
        <location evidence="1">Cell membrane</location>
        <topology evidence="1">Multi-pass membrane protein</topology>
    </subcellularLocation>
</comment>
<feature type="transmembrane region" description="Helical" evidence="8">
    <location>
        <begin position="23"/>
        <end position="43"/>
    </location>
</feature>
<protein>
    <submittedName>
        <fullName evidence="9">ABC transporter permease</fullName>
    </submittedName>
</protein>
<evidence type="ECO:0000256" key="1">
    <source>
        <dbReference type="ARBA" id="ARBA00004651"/>
    </source>
</evidence>
<dbReference type="NCBIfam" id="NF007760">
    <property type="entry name" value="PRK10441.1"/>
    <property type="match status" value="1"/>
</dbReference>
<gene>
    <name evidence="9" type="ORF">BS640_12600</name>
</gene>
<evidence type="ECO:0000256" key="7">
    <source>
        <dbReference type="ARBA" id="ARBA00023136"/>
    </source>
</evidence>
<dbReference type="PANTHER" id="PTHR30472:SF1">
    <property type="entry name" value="FE(3+) DICITRATE TRANSPORT SYSTEM PERMEASE PROTEIN FECC-RELATED"/>
    <property type="match status" value="1"/>
</dbReference>
<dbReference type="Gene3D" id="1.10.3470.10">
    <property type="entry name" value="ABC transporter involved in vitamin B12 uptake, BtuC"/>
    <property type="match status" value="1"/>
</dbReference>
<keyword evidence="10" id="KW-1185">Reference proteome</keyword>
<evidence type="ECO:0000256" key="2">
    <source>
        <dbReference type="ARBA" id="ARBA00007935"/>
    </source>
</evidence>
<keyword evidence="6 8" id="KW-1133">Transmembrane helix</keyword>
<dbReference type="STRING" id="1646377.BS640_12600"/>
<feature type="transmembrane region" description="Helical" evidence="8">
    <location>
        <begin position="109"/>
        <end position="127"/>
    </location>
</feature>
<keyword evidence="3" id="KW-0813">Transport</keyword>
<name>A0A1X0WEA1_9GAMM</name>
<organism evidence="9 10">
    <name type="scientific">Rouxiella badensis</name>
    <dbReference type="NCBI Taxonomy" id="1646377"/>
    <lineage>
        <taxon>Bacteria</taxon>
        <taxon>Pseudomonadati</taxon>
        <taxon>Pseudomonadota</taxon>
        <taxon>Gammaproteobacteria</taxon>
        <taxon>Enterobacterales</taxon>
        <taxon>Yersiniaceae</taxon>
        <taxon>Rouxiella</taxon>
    </lineage>
</organism>
<evidence type="ECO:0000256" key="6">
    <source>
        <dbReference type="ARBA" id="ARBA00022989"/>
    </source>
</evidence>
<feature type="transmembrane region" description="Helical" evidence="8">
    <location>
        <begin position="207"/>
        <end position="227"/>
    </location>
</feature>
<dbReference type="GeneID" id="93568531"/>
<dbReference type="Pfam" id="PF01032">
    <property type="entry name" value="FecCD"/>
    <property type="match status" value="1"/>
</dbReference>
<dbReference type="RefSeq" id="WP_017493034.1">
    <property type="nucleotide sequence ID" value="NZ_CAUQAZ010000049.1"/>
</dbReference>
<proteinExistence type="inferred from homology"/>
<feature type="transmembrane region" description="Helical" evidence="8">
    <location>
        <begin position="166"/>
        <end position="186"/>
    </location>
</feature>
<sequence>MSRQTHATALNTSPPSFLVSRQLGGIFVALLLLLLMIVLSLSVGEKSIPFDTVITALKGQCGNADCVIVLDARLPRTLAGILAGMALGLSGALMQILTRNPLADPGILGVNWGASFAVVIGIAFFGATDINHYLWYAFGGAMIATLLVAVIGALGRGLINPVRLTLAGVALGAVLEGMSSGISLLNPQAFDQLRFWQAGTLDIRSMAVIRTVAPPILFASLLTLLMSRSLNNLTLGSELATALGTRIALTQLTGLLAITLLCGSATAAVGPIGFVGLMMPHIARRLSRANPRWMLPWTLVLTPSLLLAADLLGRILVVGEMRVSVVTAFIGAPMLIWLVRRPDGLSRG</sequence>
<reference evidence="9 10" key="1">
    <citation type="journal article" date="2017" name="Int. J. Syst. Evol. Microbiol.">
        <title>Rouxiella badensis sp. nov. and Rouxiella silvae sp. nov. isolated from peat bog soil in Germany and emendation of the genus description.</title>
        <authorList>
            <person name="Le Fleche-Mateos A."/>
            <person name="Kugler J.H."/>
            <person name="Hansen S.H."/>
            <person name="Syldatk C."/>
            <person name="Hausmann R."/>
            <person name="Lomprez F."/>
            <person name="Vandenbogaert M."/>
            <person name="Manuguerra J.C."/>
            <person name="Grimont P.A."/>
        </authorList>
    </citation>
    <scope>NUCLEOTIDE SEQUENCE [LARGE SCALE GENOMIC DNA]</scope>
    <source>
        <strain evidence="9 10">DSM 100043</strain>
    </source>
</reference>
<dbReference type="FunFam" id="1.10.3470.10:FF:000001">
    <property type="entry name" value="Vitamin B12 ABC transporter permease BtuC"/>
    <property type="match status" value="1"/>
</dbReference>
<dbReference type="EMBL" id="MRWE01000019">
    <property type="protein sequence ID" value="ORJ25084.1"/>
    <property type="molecule type" value="Genomic_DNA"/>
</dbReference>
<comment type="similarity">
    <text evidence="2">Belongs to the binding-protein-dependent transport system permease family. FecCD subfamily.</text>
</comment>
<dbReference type="GO" id="GO:0033214">
    <property type="term" value="P:siderophore-iron import into cell"/>
    <property type="evidence" value="ECO:0007669"/>
    <property type="project" value="TreeGrafter"/>
</dbReference>
<dbReference type="InterPro" id="IPR000522">
    <property type="entry name" value="ABC_transptr_permease_BtuC"/>
</dbReference>
<feature type="transmembrane region" description="Helical" evidence="8">
    <location>
        <begin position="134"/>
        <end position="154"/>
    </location>
</feature>
<dbReference type="GO" id="GO:0005886">
    <property type="term" value="C:plasma membrane"/>
    <property type="evidence" value="ECO:0007669"/>
    <property type="project" value="UniProtKB-SubCell"/>
</dbReference>
<feature type="transmembrane region" description="Helical" evidence="8">
    <location>
        <begin position="295"/>
        <end position="317"/>
    </location>
</feature>
<dbReference type="AlphaFoldDB" id="A0A1X0WEA1"/>
<evidence type="ECO:0000256" key="8">
    <source>
        <dbReference type="SAM" id="Phobius"/>
    </source>
</evidence>
<dbReference type="GO" id="GO:0022857">
    <property type="term" value="F:transmembrane transporter activity"/>
    <property type="evidence" value="ECO:0007669"/>
    <property type="project" value="InterPro"/>
</dbReference>
<dbReference type="Proteomes" id="UP000192536">
    <property type="component" value="Unassembled WGS sequence"/>
</dbReference>
<feature type="transmembrane region" description="Helical" evidence="8">
    <location>
        <begin position="247"/>
        <end position="274"/>
    </location>
</feature>
<accession>A0A1X0WEA1</accession>
<evidence type="ECO:0000256" key="5">
    <source>
        <dbReference type="ARBA" id="ARBA00022692"/>
    </source>
</evidence>
<keyword evidence="7 8" id="KW-0472">Membrane</keyword>
<comment type="caution">
    <text evidence="9">The sequence shown here is derived from an EMBL/GenBank/DDBJ whole genome shotgun (WGS) entry which is preliminary data.</text>
</comment>
<keyword evidence="5 8" id="KW-0812">Transmembrane</keyword>
<dbReference type="InterPro" id="IPR037294">
    <property type="entry name" value="ABC_BtuC-like"/>
</dbReference>
<evidence type="ECO:0000313" key="9">
    <source>
        <dbReference type="EMBL" id="ORJ25084.1"/>
    </source>
</evidence>
<evidence type="ECO:0000256" key="4">
    <source>
        <dbReference type="ARBA" id="ARBA00022475"/>
    </source>
</evidence>
<dbReference type="SUPFAM" id="SSF81345">
    <property type="entry name" value="ABC transporter involved in vitamin B12 uptake, BtuC"/>
    <property type="match status" value="1"/>
</dbReference>